<feature type="compositionally biased region" description="Basic and acidic residues" evidence="1">
    <location>
        <begin position="1"/>
        <end position="60"/>
    </location>
</feature>
<feature type="non-terminal residue" evidence="2">
    <location>
        <position position="99"/>
    </location>
</feature>
<dbReference type="EMBL" id="JAWQEG010003424">
    <property type="protein sequence ID" value="KAK3866294.1"/>
    <property type="molecule type" value="Genomic_DNA"/>
</dbReference>
<accession>A0AAE1F2F4</accession>
<evidence type="ECO:0000313" key="2">
    <source>
        <dbReference type="EMBL" id="KAK3866294.1"/>
    </source>
</evidence>
<dbReference type="AlphaFoldDB" id="A0AAE1F2F4"/>
<sequence>MGGRWEGRGKKEREAGGKDGERRKERQVGWTGKEGKGGRWESKEERQVGKKEQREAGERGRWRRNISITGVTHGEAGWLAGGDGETKHLGRPSNVGKQG</sequence>
<name>A0AAE1F2F4_PETCI</name>
<keyword evidence="3" id="KW-1185">Reference proteome</keyword>
<reference evidence="2" key="1">
    <citation type="submission" date="2023-10" db="EMBL/GenBank/DDBJ databases">
        <title>Genome assemblies of two species of porcelain crab, Petrolisthes cinctipes and Petrolisthes manimaculis (Anomura: Porcellanidae).</title>
        <authorList>
            <person name="Angst P."/>
        </authorList>
    </citation>
    <scope>NUCLEOTIDE SEQUENCE</scope>
    <source>
        <strain evidence="2">PB745_01</strain>
        <tissue evidence="2">Gill</tissue>
    </source>
</reference>
<evidence type="ECO:0000256" key="1">
    <source>
        <dbReference type="SAM" id="MobiDB-lite"/>
    </source>
</evidence>
<protein>
    <submittedName>
        <fullName evidence="2">Uncharacterized protein</fullName>
    </submittedName>
</protein>
<evidence type="ECO:0000313" key="3">
    <source>
        <dbReference type="Proteomes" id="UP001286313"/>
    </source>
</evidence>
<dbReference type="Proteomes" id="UP001286313">
    <property type="component" value="Unassembled WGS sequence"/>
</dbReference>
<organism evidence="2 3">
    <name type="scientific">Petrolisthes cinctipes</name>
    <name type="common">Flat porcelain crab</name>
    <dbReference type="NCBI Taxonomy" id="88211"/>
    <lineage>
        <taxon>Eukaryota</taxon>
        <taxon>Metazoa</taxon>
        <taxon>Ecdysozoa</taxon>
        <taxon>Arthropoda</taxon>
        <taxon>Crustacea</taxon>
        <taxon>Multicrustacea</taxon>
        <taxon>Malacostraca</taxon>
        <taxon>Eumalacostraca</taxon>
        <taxon>Eucarida</taxon>
        <taxon>Decapoda</taxon>
        <taxon>Pleocyemata</taxon>
        <taxon>Anomura</taxon>
        <taxon>Galatheoidea</taxon>
        <taxon>Porcellanidae</taxon>
        <taxon>Petrolisthes</taxon>
    </lineage>
</organism>
<comment type="caution">
    <text evidence="2">The sequence shown here is derived from an EMBL/GenBank/DDBJ whole genome shotgun (WGS) entry which is preliminary data.</text>
</comment>
<feature type="region of interest" description="Disordered" evidence="1">
    <location>
        <begin position="1"/>
        <end position="99"/>
    </location>
</feature>
<gene>
    <name evidence="2" type="ORF">Pcinc_028158</name>
</gene>
<proteinExistence type="predicted"/>